<organism evidence="1 2">
    <name type="scientific">Hymenobacter crusticola</name>
    <dbReference type="NCBI Taxonomy" id="1770526"/>
    <lineage>
        <taxon>Bacteria</taxon>
        <taxon>Pseudomonadati</taxon>
        <taxon>Bacteroidota</taxon>
        <taxon>Cytophagia</taxon>
        <taxon>Cytophagales</taxon>
        <taxon>Hymenobacteraceae</taxon>
        <taxon>Hymenobacter</taxon>
    </lineage>
</organism>
<name>A0A243W7K5_9BACT</name>
<keyword evidence="2" id="KW-1185">Reference proteome</keyword>
<dbReference type="AlphaFoldDB" id="A0A243W7K5"/>
<comment type="caution">
    <text evidence="1">The sequence shown here is derived from an EMBL/GenBank/DDBJ whole genome shotgun (WGS) entry which is preliminary data.</text>
</comment>
<accession>A0A243W7K5</accession>
<proteinExistence type="predicted"/>
<dbReference type="EMBL" id="MTSE01000019">
    <property type="protein sequence ID" value="OUJ71038.1"/>
    <property type="molecule type" value="Genomic_DNA"/>
</dbReference>
<dbReference type="RefSeq" id="WP_086596470.1">
    <property type="nucleotide sequence ID" value="NZ_MTSE01000019.1"/>
</dbReference>
<dbReference type="Proteomes" id="UP000194873">
    <property type="component" value="Unassembled WGS sequence"/>
</dbReference>
<gene>
    <name evidence="1" type="ORF">BXP70_23025</name>
</gene>
<sequence length="67" mass="7214">MKVFFKSPVVGWPAHLLALGLLFGASPTLARQLPTPVPLVQPDPTTYPVQAPVHGHLVAFSSRRATE</sequence>
<reference evidence="1 2" key="1">
    <citation type="submission" date="2017-01" db="EMBL/GenBank/DDBJ databases">
        <title>A new Hymenobacter.</title>
        <authorList>
            <person name="Liang Y."/>
            <person name="Feng F."/>
        </authorList>
    </citation>
    <scope>NUCLEOTIDE SEQUENCE [LARGE SCALE GENOMIC DNA]</scope>
    <source>
        <strain evidence="1">MIMBbqt21</strain>
    </source>
</reference>
<evidence type="ECO:0000313" key="2">
    <source>
        <dbReference type="Proteomes" id="UP000194873"/>
    </source>
</evidence>
<protein>
    <submittedName>
        <fullName evidence="1">Uncharacterized protein</fullName>
    </submittedName>
</protein>
<evidence type="ECO:0000313" key="1">
    <source>
        <dbReference type="EMBL" id="OUJ71038.1"/>
    </source>
</evidence>